<dbReference type="Proteomes" id="UP000429229">
    <property type="component" value="Unassembled WGS sequence"/>
</dbReference>
<dbReference type="Pfam" id="PF09931">
    <property type="entry name" value="Phage_phiJL001_Gp84_N"/>
    <property type="match status" value="1"/>
</dbReference>
<comment type="caution">
    <text evidence="2">The sequence shown here is derived from an EMBL/GenBank/DDBJ whole genome shotgun (WGS) entry which is preliminary data.</text>
</comment>
<dbReference type="RefSeq" id="WP_160617591.1">
    <property type="nucleotide sequence ID" value="NZ_WTYR01000001.1"/>
</dbReference>
<gene>
    <name evidence="2" type="ORF">GRI68_12585</name>
</gene>
<organism evidence="2 3">
    <name type="scientific">Alteriqipengyuania halimionae</name>
    <dbReference type="NCBI Taxonomy" id="1926630"/>
    <lineage>
        <taxon>Bacteria</taxon>
        <taxon>Pseudomonadati</taxon>
        <taxon>Pseudomonadota</taxon>
        <taxon>Alphaproteobacteria</taxon>
        <taxon>Sphingomonadales</taxon>
        <taxon>Erythrobacteraceae</taxon>
        <taxon>Alteriqipengyuania</taxon>
    </lineage>
</organism>
<dbReference type="InterPro" id="IPR011928">
    <property type="entry name" value="Phage_phiJL001_Gp84"/>
</dbReference>
<dbReference type="Pfam" id="PF09356">
    <property type="entry name" value="Phage_BR0599"/>
    <property type="match status" value="1"/>
</dbReference>
<evidence type="ECO:0000313" key="2">
    <source>
        <dbReference type="EMBL" id="MXP11016.1"/>
    </source>
</evidence>
<evidence type="ECO:0000313" key="3">
    <source>
        <dbReference type="Proteomes" id="UP000429229"/>
    </source>
</evidence>
<keyword evidence="3" id="KW-1185">Reference proteome</keyword>
<accession>A0A6I4U5L5</accession>
<dbReference type="InterPro" id="IPR018964">
    <property type="entry name" value="Phage_phiJL001_Gp84_C"/>
</dbReference>
<protein>
    <submittedName>
        <fullName evidence="2">DUF2163 domain-containing protein</fullName>
    </submittedName>
</protein>
<proteinExistence type="predicted"/>
<feature type="domain" description="Bacteriophage phiJL001 Gp84 C-terminal" evidence="1">
    <location>
        <begin position="189"/>
        <end position="263"/>
    </location>
</feature>
<dbReference type="EMBL" id="WTYR01000001">
    <property type="protein sequence ID" value="MXP11016.1"/>
    <property type="molecule type" value="Genomic_DNA"/>
</dbReference>
<dbReference type="OrthoDB" id="1633386at2"/>
<dbReference type="AlphaFoldDB" id="A0A6I4U5L5"/>
<evidence type="ECO:0000259" key="1">
    <source>
        <dbReference type="Pfam" id="PF09356"/>
    </source>
</evidence>
<reference evidence="2 3" key="1">
    <citation type="submission" date="2019-12" db="EMBL/GenBank/DDBJ databases">
        <title>Genomic-based taxomic classification of the family Erythrobacteraceae.</title>
        <authorList>
            <person name="Xu L."/>
        </authorList>
    </citation>
    <scope>NUCLEOTIDE SEQUENCE [LARGE SCALE GENOMIC DNA]</scope>
    <source>
        <strain evidence="2 3">LMG 29519</strain>
    </source>
</reference>
<name>A0A6I4U5L5_9SPHN</name>
<dbReference type="NCBIfam" id="TIGR02218">
    <property type="entry name" value="phg_TIGR02218"/>
    <property type="match status" value="1"/>
</dbReference>
<sequence>MSRVWFAGALETVATYWQVARTDGVTLGFVSHDRDLAFDGVLHRSAPGMTPSAIRKQAGFAPDSADVEGVLVHDAIRSIDLAAGRYDNARIAIGLVDWESLETQALYSGTLGEVSEDGGRFAAELRSGKAALERDPVPRTSPTCRADFCSAECGLSSARFTHRAAIAALDRDANTATLDTGPSPATLVGGWLRWRDGASAGLASEIVAADGTALILADLLPEGTEPGALVTVREGCDRTLATCRTRFANTRNFRGEPFLPGNDLLARMPRAR</sequence>